<dbReference type="Pfam" id="PF26049">
    <property type="entry name" value="RLMG_N"/>
    <property type="match status" value="1"/>
</dbReference>
<dbReference type="PROSITE" id="PS00092">
    <property type="entry name" value="N6_MTASE"/>
    <property type="match status" value="1"/>
</dbReference>
<keyword evidence="2" id="KW-0698">rRNA processing</keyword>
<organism evidence="7 8">
    <name type="scientific">Antrihabitans stalactiti</name>
    <dbReference type="NCBI Taxonomy" id="2584121"/>
    <lineage>
        <taxon>Bacteria</taxon>
        <taxon>Bacillati</taxon>
        <taxon>Actinomycetota</taxon>
        <taxon>Actinomycetes</taxon>
        <taxon>Mycobacteriales</taxon>
        <taxon>Nocardiaceae</taxon>
        <taxon>Antrihabitans</taxon>
    </lineage>
</organism>
<evidence type="ECO:0000256" key="2">
    <source>
        <dbReference type="ARBA" id="ARBA00022552"/>
    </source>
</evidence>
<dbReference type="InterPro" id="IPR002052">
    <property type="entry name" value="DNA_methylase_N6_adenine_CS"/>
</dbReference>
<dbReference type="GO" id="GO:0008170">
    <property type="term" value="F:N-methyltransferase activity"/>
    <property type="evidence" value="ECO:0007669"/>
    <property type="project" value="UniProtKB-ARBA"/>
</dbReference>
<dbReference type="Gene3D" id="3.40.50.150">
    <property type="entry name" value="Vaccinia Virus protein VP39"/>
    <property type="match status" value="2"/>
</dbReference>
<dbReference type="EMBL" id="VCQU01000005">
    <property type="protein sequence ID" value="NMN96747.1"/>
    <property type="molecule type" value="Genomic_DNA"/>
</dbReference>
<dbReference type="Pfam" id="PF05175">
    <property type="entry name" value="MTS"/>
    <property type="match status" value="1"/>
</dbReference>
<dbReference type="GO" id="GO:0006364">
    <property type="term" value="P:rRNA processing"/>
    <property type="evidence" value="ECO:0007669"/>
    <property type="project" value="UniProtKB-KW"/>
</dbReference>
<dbReference type="RefSeq" id="WP_169588950.1">
    <property type="nucleotide sequence ID" value="NZ_VCQU01000005.1"/>
</dbReference>
<comment type="caution">
    <text evidence="7">The sequence shown here is derived from an EMBL/GenBank/DDBJ whole genome shotgun (WGS) entry which is preliminary data.</text>
</comment>
<evidence type="ECO:0000313" key="7">
    <source>
        <dbReference type="EMBL" id="NMN96747.1"/>
    </source>
</evidence>
<feature type="domain" description="Methyltransferase small" evidence="5">
    <location>
        <begin position="201"/>
        <end position="371"/>
    </location>
</feature>
<gene>
    <name evidence="7" type="ORF">FGL95_17050</name>
</gene>
<keyword evidence="8" id="KW-1185">Reference proteome</keyword>
<keyword evidence="1" id="KW-0963">Cytoplasm</keyword>
<evidence type="ECO:0000313" key="8">
    <source>
        <dbReference type="Proteomes" id="UP000535543"/>
    </source>
</evidence>
<dbReference type="AlphaFoldDB" id="A0A848KLV0"/>
<dbReference type="InterPro" id="IPR029063">
    <property type="entry name" value="SAM-dependent_MTases_sf"/>
</dbReference>
<name>A0A848KLV0_9NOCA</name>
<dbReference type="Proteomes" id="UP000535543">
    <property type="component" value="Unassembled WGS sequence"/>
</dbReference>
<dbReference type="InterPro" id="IPR046977">
    <property type="entry name" value="RsmC/RlmG"/>
</dbReference>
<dbReference type="InterPro" id="IPR058679">
    <property type="entry name" value="RlmG_N"/>
</dbReference>
<evidence type="ECO:0000259" key="6">
    <source>
        <dbReference type="Pfam" id="PF26049"/>
    </source>
</evidence>
<dbReference type="GO" id="GO:0032259">
    <property type="term" value="P:methylation"/>
    <property type="evidence" value="ECO:0007669"/>
    <property type="project" value="UniProtKB-KW"/>
</dbReference>
<dbReference type="InterPro" id="IPR007848">
    <property type="entry name" value="Small_mtfrase_dom"/>
</dbReference>
<accession>A0A848KLV0</accession>
<dbReference type="SUPFAM" id="SSF53335">
    <property type="entry name" value="S-adenosyl-L-methionine-dependent methyltransferases"/>
    <property type="match status" value="1"/>
</dbReference>
<evidence type="ECO:0000256" key="3">
    <source>
        <dbReference type="ARBA" id="ARBA00022603"/>
    </source>
</evidence>
<evidence type="ECO:0000259" key="5">
    <source>
        <dbReference type="Pfam" id="PF05175"/>
    </source>
</evidence>
<dbReference type="CDD" id="cd02440">
    <property type="entry name" value="AdoMet_MTases"/>
    <property type="match status" value="1"/>
</dbReference>
<keyword evidence="4 7" id="KW-0808">Transferase</keyword>
<evidence type="ECO:0000256" key="1">
    <source>
        <dbReference type="ARBA" id="ARBA00022490"/>
    </source>
</evidence>
<evidence type="ECO:0000256" key="4">
    <source>
        <dbReference type="ARBA" id="ARBA00022679"/>
    </source>
</evidence>
<feature type="domain" description="RlmG N-terminal" evidence="6">
    <location>
        <begin position="10"/>
        <end position="180"/>
    </location>
</feature>
<dbReference type="GO" id="GO:0003676">
    <property type="term" value="F:nucleic acid binding"/>
    <property type="evidence" value="ECO:0007669"/>
    <property type="project" value="InterPro"/>
</dbReference>
<dbReference type="PANTHER" id="PTHR47816:SF5">
    <property type="entry name" value="RIBOSOMAL RNA LARGE SUBUNIT METHYLTRANSFERASE G"/>
    <property type="match status" value="1"/>
</dbReference>
<protein>
    <submittedName>
        <fullName evidence="7">Methyltransferase</fullName>
    </submittedName>
</protein>
<reference evidence="7 8" key="2">
    <citation type="submission" date="2020-06" db="EMBL/GenBank/DDBJ databases">
        <title>Antribacter stalactiti gen. nov., sp. nov., a new member of the family Nacardiaceae isolated from a cave.</title>
        <authorList>
            <person name="Kim I.S."/>
        </authorList>
    </citation>
    <scope>NUCLEOTIDE SEQUENCE [LARGE SCALE GENOMIC DNA]</scope>
    <source>
        <strain evidence="7 8">YC2-7</strain>
    </source>
</reference>
<dbReference type="GO" id="GO:0008757">
    <property type="term" value="F:S-adenosylmethionine-dependent methyltransferase activity"/>
    <property type="evidence" value="ECO:0007669"/>
    <property type="project" value="InterPro"/>
</dbReference>
<keyword evidence="3 7" id="KW-0489">Methyltransferase</keyword>
<sequence length="377" mass="39869">MINVEDLFGQLRRRPDVEAANLFAVDAADRLILDLAADDVDAAAPGALAVIGDSYGALTLGAAARFGSTGIRVHQDFVTGEQALVANAADAELTGAFRHCGLNEDLLSGATVVLMRLPRSLAELAETADAIARFASPEVKVFAGGRDKHLTPAMNEVLGRSFEVVQPSRGRQKSRVVVAATPRPVGEPEFPVSAREADIDMEIVAHGAVFAGTKLDLGTRFLLDFLPKMKRYAETAVDLGCGTGVLAVQLARQRPTLRVVGVDASAAAVASTLATAERNGVADRVTAVRDDAMSSLADGSVDLIVCNPPFHVGAAVHTGPALGMFRAAGRVLRPGGELWTVFNSHLNYRGVLEQSVGQTDIIGRNPKFTVTRSRRDR</sequence>
<reference evidence="7 8" key="1">
    <citation type="submission" date="2019-05" db="EMBL/GenBank/DDBJ databases">
        <authorList>
            <person name="Lee S.D."/>
        </authorList>
    </citation>
    <scope>NUCLEOTIDE SEQUENCE [LARGE SCALE GENOMIC DNA]</scope>
    <source>
        <strain evidence="7 8">YC2-7</strain>
    </source>
</reference>
<proteinExistence type="predicted"/>
<dbReference type="PANTHER" id="PTHR47816">
    <property type="entry name" value="RIBOSOMAL RNA SMALL SUBUNIT METHYLTRANSFERASE C"/>
    <property type="match status" value="1"/>
</dbReference>